<feature type="domain" description="VOC" evidence="1">
    <location>
        <begin position="1"/>
        <end position="123"/>
    </location>
</feature>
<dbReference type="InterPro" id="IPR004360">
    <property type="entry name" value="Glyas_Fos-R_dOase_dom"/>
</dbReference>
<sequence length="129" mass="14398">MQAQPLIAVADVAASSRWYQAVLGCKSAHGGGEYEQLTFDGRMILQLHRWDAHHHAHIGDPECRPYGNGVLLWFWTDDFDDAVDRAADARAAVLEGPKENRNAQHREIWLRDLDGYVVVIAGPYGDVGM</sequence>
<reference evidence="2" key="3">
    <citation type="submission" date="2022-12" db="EMBL/GenBank/DDBJ databases">
        <authorList>
            <person name="Sun Q."/>
            <person name="Kim S."/>
        </authorList>
    </citation>
    <scope>NUCLEOTIDE SEQUENCE</scope>
    <source>
        <strain evidence="2">KCTC 12343</strain>
    </source>
</reference>
<dbReference type="RefSeq" id="WP_131144777.1">
    <property type="nucleotide sequence ID" value="NZ_BMWV01000002.1"/>
</dbReference>
<dbReference type="Pfam" id="PF00903">
    <property type="entry name" value="Glyoxalase"/>
    <property type="match status" value="1"/>
</dbReference>
<gene>
    <name evidence="3" type="ORF">EYF70_07055</name>
    <name evidence="2" type="ORF">GCM10007387_12270</name>
</gene>
<accession>A0A411WV52</accession>
<reference evidence="3 4" key="2">
    <citation type="submission" date="2019-02" db="EMBL/GenBank/DDBJ databases">
        <title>Draft Genome Sequences of Six Type Strains of the Genus Massilia.</title>
        <authorList>
            <person name="Miess H."/>
            <person name="Frediansyhah A."/>
            <person name="Gross H."/>
        </authorList>
    </citation>
    <scope>NUCLEOTIDE SEQUENCE [LARGE SCALE GENOMIC DNA]</scope>
    <source>
        <strain evidence="3 4">DSM 17472</strain>
    </source>
</reference>
<reference evidence="2" key="1">
    <citation type="journal article" date="2014" name="Int. J. Syst. Evol. Microbiol.">
        <title>Complete genome sequence of Corynebacterium casei LMG S-19264T (=DSM 44701T), isolated from a smear-ripened cheese.</title>
        <authorList>
            <consortium name="US DOE Joint Genome Institute (JGI-PGF)"/>
            <person name="Walter F."/>
            <person name="Albersmeier A."/>
            <person name="Kalinowski J."/>
            <person name="Ruckert C."/>
        </authorList>
    </citation>
    <scope>NUCLEOTIDE SEQUENCE</scope>
    <source>
        <strain evidence="2">KCTC 12343</strain>
    </source>
</reference>
<name>A0A411WV52_9BURK</name>
<dbReference type="InterPro" id="IPR037523">
    <property type="entry name" value="VOC_core"/>
</dbReference>
<organism evidence="2 5">
    <name type="scientific">Pseudoduganella albidiflava</name>
    <dbReference type="NCBI Taxonomy" id="321983"/>
    <lineage>
        <taxon>Bacteria</taxon>
        <taxon>Pseudomonadati</taxon>
        <taxon>Pseudomonadota</taxon>
        <taxon>Betaproteobacteria</taxon>
        <taxon>Burkholderiales</taxon>
        <taxon>Oxalobacteraceae</taxon>
        <taxon>Telluria group</taxon>
        <taxon>Pseudoduganella</taxon>
    </lineage>
</organism>
<dbReference type="AlphaFoldDB" id="A0A411WV52"/>
<dbReference type="Proteomes" id="UP000628442">
    <property type="component" value="Unassembled WGS sequence"/>
</dbReference>
<dbReference type="SUPFAM" id="SSF54593">
    <property type="entry name" value="Glyoxalase/Bleomycin resistance protein/Dihydroxybiphenyl dioxygenase"/>
    <property type="match status" value="1"/>
</dbReference>
<proteinExistence type="predicted"/>
<dbReference type="Proteomes" id="UP000292307">
    <property type="component" value="Chromosome"/>
</dbReference>
<dbReference type="EMBL" id="CP036401">
    <property type="protein sequence ID" value="QBI00645.1"/>
    <property type="molecule type" value="Genomic_DNA"/>
</dbReference>
<evidence type="ECO:0000313" key="4">
    <source>
        <dbReference type="Proteomes" id="UP000292307"/>
    </source>
</evidence>
<dbReference type="Gene3D" id="3.10.180.10">
    <property type="entry name" value="2,3-Dihydroxybiphenyl 1,2-Dioxygenase, domain 1"/>
    <property type="match status" value="1"/>
</dbReference>
<dbReference type="InterPro" id="IPR029068">
    <property type="entry name" value="Glyas_Bleomycin-R_OHBP_Dase"/>
</dbReference>
<protein>
    <submittedName>
        <fullName evidence="3">VOC family protein</fullName>
    </submittedName>
</protein>
<dbReference type="OrthoDB" id="9793039at2"/>
<keyword evidence="4" id="KW-1185">Reference proteome</keyword>
<dbReference type="EMBL" id="BMWV01000002">
    <property type="protein sequence ID" value="GGY31727.1"/>
    <property type="molecule type" value="Genomic_DNA"/>
</dbReference>
<evidence type="ECO:0000313" key="5">
    <source>
        <dbReference type="Proteomes" id="UP000628442"/>
    </source>
</evidence>
<evidence type="ECO:0000259" key="1">
    <source>
        <dbReference type="PROSITE" id="PS51819"/>
    </source>
</evidence>
<dbReference type="CDD" id="cd06587">
    <property type="entry name" value="VOC"/>
    <property type="match status" value="1"/>
</dbReference>
<evidence type="ECO:0000313" key="3">
    <source>
        <dbReference type="EMBL" id="QBI00645.1"/>
    </source>
</evidence>
<evidence type="ECO:0000313" key="2">
    <source>
        <dbReference type="EMBL" id="GGY31727.1"/>
    </source>
</evidence>
<dbReference type="PROSITE" id="PS51819">
    <property type="entry name" value="VOC"/>
    <property type="match status" value="1"/>
</dbReference>